<sequence length="254" mass="28380">MKTQSYKYCLYCLPSAGSSASMYFPWKQFSAKNLRIHAIEYPGHGSRIQEALLSSPVELIEDIANNIIKHHQPNEHIALFGHSLGGGLVPYIAEKLQSLKPELSICLLIISGRGAFATSNSIADAQQINNDASLLHFLEKYEGIPNALLNHQEALDFFLPIIRNDVLLNSSLLSFTTKPKSTDIPLLVFAGRQDKNTSNQNLEAWHICSHQWLGVFFFEGGHFYLNEPSNIHAILSLIKKHLGSYQPTSNEHSI</sequence>
<evidence type="ECO:0000313" key="3">
    <source>
        <dbReference type="EMBL" id="QPT39827.1"/>
    </source>
</evidence>
<dbReference type="SUPFAM" id="SSF53474">
    <property type="entry name" value="alpha/beta-Hydrolases"/>
    <property type="match status" value="1"/>
</dbReference>
<evidence type="ECO:0000256" key="1">
    <source>
        <dbReference type="ARBA" id="ARBA00007169"/>
    </source>
</evidence>
<dbReference type="RefSeq" id="WP_083907562.1">
    <property type="nucleotide sequence ID" value="NZ_CP065725.1"/>
</dbReference>
<dbReference type="Pfam" id="PF00975">
    <property type="entry name" value="Thioesterase"/>
    <property type="match status" value="1"/>
</dbReference>
<gene>
    <name evidence="3" type="ORF">I6G29_12010</name>
</gene>
<dbReference type="PANTHER" id="PTHR11487">
    <property type="entry name" value="THIOESTERASE"/>
    <property type="match status" value="1"/>
</dbReference>
<dbReference type="Proteomes" id="UP000594903">
    <property type="component" value="Chromosome"/>
</dbReference>
<accession>A0A7T3BQ84</accession>
<dbReference type="EMBL" id="CP065725">
    <property type="protein sequence ID" value="QPT39827.1"/>
    <property type="molecule type" value="Genomic_DNA"/>
</dbReference>
<dbReference type="PANTHER" id="PTHR11487:SF0">
    <property type="entry name" value="S-ACYL FATTY ACID SYNTHASE THIOESTERASE, MEDIUM CHAIN"/>
    <property type="match status" value="1"/>
</dbReference>
<dbReference type="InterPro" id="IPR012223">
    <property type="entry name" value="TEII"/>
</dbReference>
<dbReference type="Gene3D" id="3.40.50.1820">
    <property type="entry name" value="alpha/beta hydrolase"/>
    <property type="match status" value="1"/>
</dbReference>
<dbReference type="InterPro" id="IPR029058">
    <property type="entry name" value="AB_hydrolase_fold"/>
</dbReference>
<keyword evidence="4" id="KW-1185">Reference proteome</keyword>
<dbReference type="InterPro" id="IPR001031">
    <property type="entry name" value="Thioesterase"/>
</dbReference>
<evidence type="ECO:0000313" key="4">
    <source>
        <dbReference type="Proteomes" id="UP000594903"/>
    </source>
</evidence>
<protein>
    <submittedName>
        <fullName evidence="3">Thioesterase</fullName>
    </submittedName>
</protein>
<comment type="similarity">
    <text evidence="1">Belongs to the thioesterase family.</text>
</comment>
<feature type="domain" description="Thioesterase" evidence="2">
    <location>
        <begin position="10"/>
        <end position="240"/>
    </location>
</feature>
<evidence type="ECO:0000259" key="2">
    <source>
        <dbReference type="Pfam" id="PF00975"/>
    </source>
</evidence>
<reference evidence="3 4" key="1">
    <citation type="submission" date="2020-12" db="EMBL/GenBank/DDBJ databases">
        <title>FDA dAtabase for Regulatory Grade micrObial Sequences (FDA-ARGOS): Supporting development and validation of Infectious Disease Dx tests.</title>
        <authorList>
            <person name="Sproer C."/>
            <person name="Gronow S."/>
            <person name="Severitt S."/>
            <person name="Schroder I."/>
            <person name="Tallon L."/>
            <person name="Sadzewicz L."/>
            <person name="Zhao X."/>
            <person name="Boylan J."/>
            <person name="Ott S."/>
            <person name="Bowen H."/>
            <person name="Vavikolanu K."/>
            <person name="Mehta A."/>
            <person name="Aluvathingal J."/>
            <person name="Nadendla S."/>
            <person name="Lowell S."/>
            <person name="Myers T."/>
            <person name="Yan Y."/>
            <person name="Sichtig H."/>
        </authorList>
    </citation>
    <scope>NUCLEOTIDE SEQUENCE [LARGE SCALE GENOMIC DNA]</scope>
    <source>
        <strain evidence="3 4">FDAARGOS_872</strain>
    </source>
</reference>
<organism evidence="3 4">
    <name type="scientific">Oligella ureolytica</name>
    <dbReference type="NCBI Taxonomy" id="90244"/>
    <lineage>
        <taxon>Bacteria</taxon>
        <taxon>Pseudomonadati</taxon>
        <taxon>Pseudomonadota</taxon>
        <taxon>Betaproteobacteria</taxon>
        <taxon>Burkholderiales</taxon>
        <taxon>Alcaligenaceae</taxon>
        <taxon>Oligella</taxon>
    </lineage>
</organism>
<name>A0A7T3BQ84_9BURK</name>
<proteinExistence type="inferred from homology"/>